<evidence type="ECO:0000256" key="1">
    <source>
        <dbReference type="SAM" id="MobiDB-lite"/>
    </source>
</evidence>
<gene>
    <name evidence="2" type="ORF">B5807_00341</name>
</gene>
<dbReference type="Proteomes" id="UP000193240">
    <property type="component" value="Unassembled WGS sequence"/>
</dbReference>
<reference evidence="2 3" key="1">
    <citation type="journal article" date="2017" name="Genome Announc.">
        <title>Genome sequence of the saprophytic ascomycete Epicoccum nigrum ICMP 19927 strain isolated from New Zealand.</title>
        <authorList>
            <person name="Fokin M."/>
            <person name="Fleetwood D."/>
            <person name="Weir B.S."/>
            <person name="Villas-Boas S.G."/>
        </authorList>
    </citation>
    <scope>NUCLEOTIDE SEQUENCE [LARGE SCALE GENOMIC DNA]</scope>
    <source>
        <strain evidence="2 3">ICMP 19927</strain>
    </source>
</reference>
<dbReference type="InParanoid" id="A0A1Y2MBC8"/>
<accession>A0A1Y2MBC8</accession>
<proteinExistence type="predicted"/>
<name>A0A1Y2MBC8_EPING</name>
<sequence length="416" mass="45941">MPLRARQRPQHLLLPKPLHLEPTHPIIPVDVPATNPPLPRKATPPVQHSPVIKHHHPPGRQLLPVLIPLALEQRVEPARRLVPGADLVDGHLDARAVRRVPPHPQQRARGRIVLEHGEPAVRHDADPLIARRVGVHVDGAEELVRLRLRLAQLGRHLEPVDQQAGPAGPVRVREQVERLQPCRVGEVRVVGMGLERDVGVRRVLRGQVGGEVVEAAVVGLADKGDASEEGFCRGWVGSGRVVDVAEAVLALGVCVSVKRWLTLEACGITYDCVEHASHAVLCCFLIRHYRLRLGNRRVPELEARQTLPRDTSLVEILGGIGEKALWKCAFVTIVPLDVDDTAFSCRYQGGFDGKILGDRKCILEPLLCRLVHARAALAVISEPDVWDGLSSYKDFAVVYYNMDLRIGPFPFREGLV</sequence>
<protein>
    <submittedName>
        <fullName evidence="2">Uncharacterized protein</fullName>
    </submittedName>
</protein>
<dbReference type="AlphaFoldDB" id="A0A1Y2MBC8"/>
<keyword evidence="3" id="KW-1185">Reference proteome</keyword>
<feature type="region of interest" description="Disordered" evidence="1">
    <location>
        <begin position="23"/>
        <end position="48"/>
    </location>
</feature>
<dbReference type="EMBL" id="KZ107838">
    <property type="protein sequence ID" value="OSS53415.1"/>
    <property type="molecule type" value="Genomic_DNA"/>
</dbReference>
<evidence type="ECO:0000313" key="3">
    <source>
        <dbReference type="Proteomes" id="UP000193240"/>
    </source>
</evidence>
<organism evidence="2 3">
    <name type="scientific">Epicoccum nigrum</name>
    <name type="common">Soil fungus</name>
    <name type="synonym">Epicoccum purpurascens</name>
    <dbReference type="NCBI Taxonomy" id="105696"/>
    <lineage>
        <taxon>Eukaryota</taxon>
        <taxon>Fungi</taxon>
        <taxon>Dikarya</taxon>
        <taxon>Ascomycota</taxon>
        <taxon>Pezizomycotina</taxon>
        <taxon>Dothideomycetes</taxon>
        <taxon>Pleosporomycetidae</taxon>
        <taxon>Pleosporales</taxon>
        <taxon>Pleosporineae</taxon>
        <taxon>Didymellaceae</taxon>
        <taxon>Epicoccum</taxon>
    </lineage>
</organism>
<evidence type="ECO:0000313" key="2">
    <source>
        <dbReference type="EMBL" id="OSS53415.1"/>
    </source>
</evidence>